<name>A0A5N6M8R5_9ASTR</name>
<reference evidence="1 2" key="1">
    <citation type="submission" date="2019-05" db="EMBL/GenBank/DDBJ databases">
        <title>Mikania micrantha, genome provides insights into the molecular mechanism of rapid growth.</title>
        <authorList>
            <person name="Liu B."/>
        </authorList>
    </citation>
    <scope>NUCLEOTIDE SEQUENCE [LARGE SCALE GENOMIC DNA]</scope>
    <source>
        <strain evidence="1">NLD-2019</strain>
        <tissue evidence="1">Leaf</tissue>
    </source>
</reference>
<keyword evidence="2" id="KW-1185">Reference proteome</keyword>
<protein>
    <submittedName>
        <fullName evidence="1">Uncharacterized protein</fullName>
    </submittedName>
</protein>
<comment type="caution">
    <text evidence="1">The sequence shown here is derived from an EMBL/GenBank/DDBJ whole genome shotgun (WGS) entry which is preliminary data.</text>
</comment>
<gene>
    <name evidence="1" type="ORF">E3N88_32565</name>
</gene>
<evidence type="ECO:0000313" key="1">
    <source>
        <dbReference type="EMBL" id="KAD3337045.1"/>
    </source>
</evidence>
<dbReference type="EMBL" id="SZYD01000016">
    <property type="protein sequence ID" value="KAD3337045.1"/>
    <property type="molecule type" value="Genomic_DNA"/>
</dbReference>
<accession>A0A5N6M8R5</accession>
<dbReference type="Proteomes" id="UP000326396">
    <property type="component" value="Linkage Group LG6"/>
</dbReference>
<proteinExistence type="predicted"/>
<evidence type="ECO:0000313" key="2">
    <source>
        <dbReference type="Proteomes" id="UP000326396"/>
    </source>
</evidence>
<sequence length="90" mass="10149">MVRWRMSRWVASWNAMNAGHTVAGDCVREGGVEVFHDDSVVAGGGGCEEVDGEMEDEQMGRVMKRHECRTHSSRRLCVSDCGYKRDFHDS</sequence>
<organism evidence="1 2">
    <name type="scientific">Mikania micrantha</name>
    <name type="common">bitter vine</name>
    <dbReference type="NCBI Taxonomy" id="192012"/>
    <lineage>
        <taxon>Eukaryota</taxon>
        <taxon>Viridiplantae</taxon>
        <taxon>Streptophyta</taxon>
        <taxon>Embryophyta</taxon>
        <taxon>Tracheophyta</taxon>
        <taxon>Spermatophyta</taxon>
        <taxon>Magnoliopsida</taxon>
        <taxon>eudicotyledons</taxon>
        <taxon>Gunneridae</taxon>
        <taxon>Pentapetalae</taxon>
        <taxon>asterids</taxon>
        <taxon>campanulids</taxon>
        <taxon>Asterales</taxon>
        <taxon>Asteraceae</taxon>
        <taxon>Asteroideae</taxon>
        <taxon>Heliantheae alliance</taxon>
        <taxon>Eupatorieae</taxon>
        <taxon>Mikania</taxon>
    </lineage>
</organism>
<dbReference type="AlphaFoldDB" id="A0A5N6M8R5"/>